<sequence length="754" mass="83479">MLEILHRIVQEVNAAPDLGEALKLIVQRVKQAIKADVCSVYLTDFDRREHVLLATEGLRQEAVGKVSLPMHRGLVGLVCERAEPVNLDDATEHPRYLFIHATGETQYRGFLGVPIIQNRKVLGVLVVRQVQSRKFDDNEVTFLFTLAAQLAGAITYARASGELTQLQPTRSPLNRYLSGQPSAPGVVTGKAVVAYQLADLDAVPYRTTENIQSEVTAFKEAVAMTRQELKSLKERLSTELPVEEQALFDALLLMLGSDALVSQTVERIEQGQWAQSALRHTIEIHARVFDNMDDVYLRERASDIRDLGRRILMHLQLDKPREIHYPEKTILVGDDISAVQLAEVPTERLAAIVSAKGSSSSHVAILARAMGAPAVMGVTDLPVGRLEGLEIIVDGYRGRVYVSPDPSVSDEYARLAKEEAEISRDLEAMKGLKAETTDGVTVPLYLNTGLISDVMTVGLEESEGVGLHRTELLYIVRDRFPGEEVQVESYQQMLSSFAPRPVILRTLDIGGDKPLPYFPFVESNPFLGWRGVRISLDHPEIFLTQIRAMIRANIGLNNLQIMLPMISKVSEVDELQMLIQRAHDELLEENYDVVMPPVGVMIEVPSAVYQIDEIARRVDFLSVGTNDLTQYLLAVDRNNPRVAAIFDDMHPAVLRALVQIVEGAAIYRRPVSVCGELAGNPLAAVLLLGMGVDSLSMSAGSLLKIKWVIRSYSRARAKSLLQAALRMTDARQVRELMEKSLDEMGLGGLVRPGK</sequence>
<comment type="cofactor">
    <cofactor evidence="2">
        <name>Mg(2+)</name>
        <dbReference type="ChEBI" id="CHEBI:18420"/>
    </cofactor>
</comment>
<dbReference type="SUPFAM" id="SSF47831">
    <property type="entry name" value="Enzyme I of the PEP:sugar phosphotransferase system HPr-binding (sub)domain"/>
    <property type="match status" value="1"/>
</dbReference>
<organism evidence="15 16">
    <name type="scientific">Sedimenticola selenatireducens</name>
    <dbReference type="NCBI Taxonomy" id="191960"/>
    <lineage>
        <taxon>Bacteria</taxon>
        <taxon>Pseudomonadati</taxon>
        <taxon>Pseudomonadota</taxon>
        <taxon>Gammaproteobacteria</taxon>
        <taxon>Chromatiales</taxon>
        <taxon>Sedimenticolaceae</taxon>
        <taxon>Sedimenticola</taxon>
    </lineage>
</organism>
<dbReference type="SUPFAM" id="SSF51621">
    <property type="entry name" value="Phosphoenolpyruvate/pyruvate domain"/>
    <property type="match status" value="1"/>
</dbReference>
<dbReference type="Gene3D" id="3.30.450.40">
    <property type="match status" value="1"/>
</dbReference>
<reference evidence="15 16" key="1">
    <citation type="submission" date="2017-11" db="EMBL/GenBank/DDBJ databases">
        <title>Genome-resolved metagenomics identifies genetic mobility, metabolic interactions, and unexpected diversity in perchlorate-reducing communities.</title>
        <authorList>
            <person name="Barnum T.P."/>
            <person name="Figueroa I.A."/>
            <person name="Carlstrom C.I."/>
            <person name="Lucas L.N."/>
            <person name="Engelbrektson A.L."/>
            <person name="Coates J.D."/>
        </authorList>
    </citation>
    <scope>NUCLEOTIDE SEQUENCE [LARGE SCALE GENOMIC DNA]</scope>
    <source>
        <strain evidence="15">BM301</strain>
    </source>
</reference>
<dbReference type="InterPro" id="IPR040442">
    <property type="entry name" value="Pyrv_kinase-like_dom_sf"/>
</dbReference>
<keyword evidence="8" id="KW-0762">Sugar transport</keyword>
<gene>
    <name evidence="15" type="ORF">C0630_08700</name>
</gene>
<dbReference type="EMBL" id="PKUN01000009">
    <property type="protein sequence ID" value="PLX62067.1"/>
    <property type="molecule type" value="Genomic_DNA"/>
</dbReference>
<dbReference type="Pfam" id="PF00391">
    <property type="entry name" value="PEP-utilizers"/>
    <property type="match status" value="1"/>
</dbReference>
<dbReference type="STRING" id="1111735.GCA_000428045_04152"/>
<dbReference type="Gene3D" id="3.20.20.60">
    <property type="entry name" value="Phosphoenolpyruvate-binding domains"/>
    <property type="match status" value="1"/>
</dbReference>
<evidence type="ECO:0000313" key="15">
    <source>
        <dbReference type="EMBL" id="PLX62067.1"/>
    </source>
</evidence>
<dbReference type="InterPro" id="IPR008279">
    <property type="entry name" value="PEP-util_enz_mobile_dom"/>
</dbReference>
<proteinExistence type="inferred from homology"/>
<dbReference type="GO" id="GO:0046872">
    <property type="term" value="F:metal ion binding"/>
    <property type="evidence" value="ECO:0007669"/>
    <property type="project" value="UniProtKB-KW"/>
</dbReference>
<dbReference type="Pfam" id="PF05524">
    <property type="entry name" value="PEP-utilisers_N"/>
    <property type="match status" value="1"/>
</dbReference>
<dbReference type="InterPro" id="IPR015813">
    <property type="entry name" value="Pyrv/PenolPyrv_kinase-like_dom"/>
</dbReference>
<dbReference type="GO" id="GO:0005737">
    <property type="term" value="C:cytoplasm"/>
    <property type="evidence" value="ECO:0007669"/>
    <property type="project" value="UniProtKB-SubCell"/>
</dbReference>
<dbReference type="InterPro" id="IPR023151">
    <property type="entry name" value="PEP_util_CS"/>
</dbReference>
<dbReference type="PRINTS" id="PR01736">
    <property type="entry name" value="PHPHTRNFRASE"/>
</dbReference>
<dbReference type="GO" id="GO:0016301">
    <property type="term" value="F:kinase activity"/>
    <property type="evidence" value="ECO:0007669"/>
    <property type="project" value="UniProtKB-KW"/>
</dbReference>
<comment type="similarity">
    <text evidence="4">Belongs to the PEP-utilizing enzyme family.</text>
</comment>
<dbReference type="GO" id="GO:0008965">
    <property type="term" value="F:phosphoenolpyruvate-protein phosphotransferase activity"/>
    <property type="evidence" value="ECO:0007669"/>
    <property type="project" value="UniProtKB-EC"/>
</dbReference>
<dbReference type="Pfam" id="PF02896">
    <property type="entry name" value="PEP-utilizers_C"/>
    <property type="match status" value="1"/>
</dbReference>
<evidence type="ECO:0000256" key="7">
    <source>
        <dbReference type="ARBA" id="ARBA00022490"/>
    </source>
</evidence>
<dbReference type="AlphaFoldDB" id="A0A2N6CXN9"/>
<keyword evidence="15" id="KW-0670">Pyruvate</keyword>
<keyword evidence="10" id="KW-0598">Phosphotransferase system</keyword>
<dbReference type="InterPro" id="IPR036637">
    <property type="entry name" value="Phosphohistidine_dom_sf"/>
</dbReference>
<dbReference type="InterPro" id="IPR036618">
    <property type="entry name" value="PtsI_HPr-bd_sf"/>
</dbReference>
<accession>A0A2N6CXN9</accession>
<dbReference type="InterPro" id="IPR050499">
    <property type="entry name" value="PEP-utilizing_PTS_enzyme"/>
</dbReference>
<dbReference type="InterPro" id="IPR008731">
    <property type="entry name" value="PTS_EIN"/>
</dbReference>
<evidence type="ECO:0000256" key="9">
    <source>
        <dbReference type="ARBA" id="ARBA00022679"/>
    </source>
</evidence>
<name>A0A2N6CXN9_9GAMM</name>
<dbReference type="SUPFAM" id="SSF52009">
    <property type="entry name" value="Phosphohistidine domain"/>
    <property type="match status" value="1"/>
</dbReference>
<evidence type="ECO:0000256" key="3">
    <source>
        <dbReference type="ARBA" id="ARBA00004496"/>
    </source>
</evidence>
<keyword evidence="9 15" id="KW-0808">Transferase</keyword>
<dbReference type="PANTHER" id="PTHR46244:SF1">
    <property type="entry name" value="PHOSPHOENOLPYRUVATE-DEPENDENT PHOSPHOTRANSFERASE SYSTEM"/>
    <property type="match status" value="1"/>
</dbReference>
<dbReference type="InterPro" id="IPR006318">
    <property type="entry name" value="PTS_EI-like"/>
</dbReference>
<keyword evidence="12" id="KW-0418">Kinase</keyword>
<comment type="subcellular location">
    <subcellularLocation>
        <location evidence="3">Cytoplasm</location>
    </subcellularLocation>
</comment>
<dbReference type="GO" id="GO:0009401">
    <property type="term" value="P:phosphoenolpyruvate-dependent sugar phosphotransferase system"/>
    <property type="evidence" value="ECO:0007669"/>
    <property type="project" value="UniProtKB-KW"/>
</dbReference>
<dbReference type="SUPFAM" id="SSF55781">
    <property type="entry name" value="GAF domain-like"/>
    <property type="match status" value="1"/>
</dbReference>
<dbReference type="InterPro" id="IPR000121">
    <property type="entry name" value="PEP_util_C"/>
</dbReference>
<evidence type="ECO:0000256" key="4">
    <source>
        <dbReference type="ARBA" id="ARBA00007837"/>
    </source>
</evidence>
<feature type="domain" description="GAF" evidence="14">
    <location>
        <begin position="17"/>
        <end position="164"/>
    </location>
</feature>
<evidence type="ECO:0000256" key="10">
    <source>
        <dbReference type="ARBA" id="ARBA00022683"/>
    </source>
</evidence>
<dbReference type="Gene3D" id="1.10.274.10">
    <property type="entry name" value="PtsI, HPr-binding domain"/>
    <property type="match status" value="1"/>
</dbReference>
<evidence type="ECO:0000313" key="16">
    <source>
        <dbReference type="Proteomes" id="UP000235015"/>
    </source>
</evidence>
<comment type="catalytic activity">
    <reaction evidence="1">
        <text>L-histidyl-[protein] + phosphoenolpyruvate = N(pros)-phospho-L-histidyl-[protein] + pyruvate</text>
        <dbReference type="Rhea" id="RHEA:23880"/>
        <dbReference type="Rhea" id="RHEA-COMP:9745"/>
        <dbReference type="Rhea" id="RHEA-COMP:9746"/>
        <dbReference type="ChEBI" id="CHEBI:15361"/>
        <dbReference type="ChEBI" id="CHEBI:29979"/>
        <dbReference type="ChEBI" id="CHEBI:58702"/>
        <dbReference type="ChEBI" id="CHEBI:64837"/>
        <dbReference type="EC" id="2.7.3.9"/>
    </reaction>
</comment>
<keyword evidence="6" id="KW-0813">Transport</keyword>
<evidence type="ECO:0000256" key="12">
    <source>
        <dbReference type="ARBA" id="ARBA00022777"/>
    </source>
</evidence>
<keyword evidence="11" id="KW-0479">Metal-binding</keyword>
<comment type="caution">
    <text evidence="15">The sequence shown here is derived from an EMBL/GenBank/DDBJ whole genome shotgun (WGS) entry which is preliminary data.</text>
</comment>
<dbReference type="NCBIfam" id="NF008283">
    <property type="entry name" value="PRK11061.1"/>
    <property type="match status" value="1"/>
</dbReference>
<dbReference type="SMART" id="SM00065">
    <property type="entry name" value="GAF"/>
    <property type="match status" value="1"/>
</dbReference>
<dbReference type="RefSeq" id="WP_273438874.1">
    <property type="nucleotide sequence ID" value="NZ_PKUN01000009.1"/>
</dbReference>
<evidence type="ECO:0000256" key="11">
    <source>
        <dbReference type="ARBA" id="ARBA00022723"/>
    </source>
</evidence>
<keyword evidence="13" id="KW-0460">Magnesium</keyword>
<dbReference type="NCBIfam" id="TIGR01417">
    <property type="entry name" value="PTS_I_fam"/>
    <property type="match status" value="1"/>
</dbReference>
<protein>
    <recommendedName>
        <fullName evidence="5">phosphoenolpyruvate--protein phosphotransferase</fullName>
        <ecNumber evidence="5">2.7.3.9</ecNumber>
    </recommendedName>
</protein>
<evidence type="ECO:0000259" key="14">
    <source>
        <dbReference type="SMART" id="SM00065"/>
    </source>
</evidence>
<keyword evidence="7" id="KW-0963">Cytoplasm</keyword>
<dbReference type="Gene3D" id="3.50.30.10">
    <property type="entry name" value="Phosphohistidine domain"/>
    <property type="match status" value="1"/>
</dbReference>
<dbReference type="InterPro" id="IPR029016">
    <property type="entry name" value="GAF-like_dom_sf"/>
</dbReference>
<dbReference type="PANTHER" id="PTHR46244">
    <property type="entry name" value="PHOSPHOENOLPYRUVATE-PROTEIN PHOSPHOTRANSFERASE"/>
    <property type="match status" value="1"/>
</dbReference>
<evidence type="ECO:0000256" key="2">
    <source>
        <dbReference type="ARBA" id="ARBA00001946"/>
    </source>
</evidence>
<dbReference type="PROSITE" id="PS00742">
    <property type="entry name" value="PEP_ENZYMES_2"/>
    <property type="match status" value="1"/>
</dbReference>
<evidence type="ECO:0000256" key="5">
    <source>
        <dbReference type="ARBA" id="ARBA00012232"/>
    </source>
</evidence>
<evidence type="ECO:0000256" key="8">
    <source>
        <dbReference type="ARBA" id="ARBA00022597"/>
    </source>
</evidence>
<evidence type="ECO:0000256" key="13">
    <source>
        <dbReference type="ARBA" id="ARBA00022842"/>
    </source>
</evidence>
<dbReference type="Pfam" id="PF01590">
    <property type="entry name" value="GAF"/>
    <property type="match status" value="1"/>
</dbReference>
<evidence type="ECO:0000256" key="1">
    <source>
        <dbReference type="ARBA" id="ARBA00000683"/>
    </source>
</evidence>
<dbReference type="EC" id="2.7.3.9" evidence="5"/>
<evidence type="ECO:0000256" key="6">
    <source>
        <dbReference type="ARBA" id="ARBA00022448"/>
    </source>
</evidence>
<dbReference type="Proteomes" id="UP000235015">
    <property type="component" value="Unassembled WGS sequence"/>
</dbReference>
<dbReference type="InterPro" id="IPR003018">
    <property type="entry name" value="GAF"/>
</dbReference>